<dbReference type="Proteomes" id="UP000198755">
    <property type="component" value="Unassembled WGS sequence"/>
</dbReference>
<dbReference type="Pfam" id="PF05014">
    <property type="entry name" value="Nuc_deoxyrib_tr"/>
    <property type="match status" value="1"/>
</dbReference>
<name>A0A1I3YS17_9HYPH</name>
<dbReference type="GO" id="GO:0009159">
    <property type="term" value="P:deoxyribonucleoside monophosphate catabolic process"/>
    <property type="evidence" value="ECO:0007669"/>
    <property type="project" value="TreeGrafter"/>
</dbReference>
<dbReference type="InterPro" id="IPR051239">
    <property type="entry name" value="2'-dNMP_N-hydrolase"/>
</dbReference>
<dbReference type="OrthoDB" id="9795789at2"/>
<dbReference type="GO" id="GO:0016740">
    <property type="term" value="F:transferase activity"/>
    <property type="evidence" value="ECO:0007669"/>
    <property type="project" value="UniProtKB-KW"/>
</dbReference>
<dbReference type="SUPFAM" id="SSF52309">
    <property type="entry name" value="N-(deoxy)ribosyltransferase-like"/>
    <property type="match status" value="1"/>
</dbReference>
<accession>A0A1I3YS17</accession>
<dbReference type="STRING" id="1612308.SAMN05444581_106140"/>
<reference evidence="1 2" key="1">
    <citation type="submission" date="2016-10" db="EMBL/GenBank/DDBJ databases">
        <authorList>
            <person name="de Groot N.N."/>
        </authorList>
    </citation>
    <scope>NUCLEOTIDE SEQUENCE [LARGE SCALE GENOMIC DNA]</scope>
    <source>
        <strain evidence="1 2">NE2</strain>
    </source>
</reference>
<evidence type="ECO:0000313" key="2">
    <source>
        <dbReference type="Proteomes" id="UP000198755"/>
    </source>
</evidence>
<keyword evidence="2" id="KW-1185">Reference proteome</keyword>
<dbReference type="PANTHER" id="PTHR15364">
    <property type="entry name" value="2'-DEOXYNUCLEOSIDE 5'-PHOSPHATE N-HYDROLASE 1"/>
    <property type="match status" value="1"/>
</dbReference>
<dbReference type="Gene3D" id="3.40.50.450">
    <property type="match status" value="1"/>
</dbReference>
<dbReference type="GO" id="GO:0070694">
    <property type="term" value="F:5-hydroxymethyl-dUMP N-hydrolase activity"/>
    <property type="evidence" value="ECO:0007669"/>
    <property type="project" value="TreeGrafter"/>
</dbReference>
<sequence length="207" mass="23111">MLKRRKIYLAGPDVFLPNAIEIGERKKRLCEQFSCDRLELIGLFPFDNEIRPGADGGPVDRDIYRANLAMIKAADCGIFNLTPFRGPSADVGTVFELGLLTGLGKPAFAYSNECRSLLDRLKSQKMAFFDTSVAEWRDRNNMFIEDYGNSDNLMIDACLAEQGHPLVRRKTSLAERFADLGGYLECLQLARSHFLALHPVKMAASAS</sequence>
<evidence type="ECO:0000313" key="1">
    <source>
        <dbReference type="EMBL" id="SFK34583.1"/>
    </source>
</evidence>
<proteinExistence type="predicted"/>
<dbReference type="InterPro" id="IPR007710">
    <property type="entry name" value="Nucleoside_deoxyribTrfase"/>
</dbReference>
<dbReference type="EMBL" id="FOSN01000006">
    <property type="protein sequence ID" value="SFK34583.1"/>
    <property type="molecule type" value="Genomic_DNA"/>
</dbReference>
<dbReference type="RefSeq" id="WP_091681162.1">
    <property type="nucleotide sequence ID" value="NZ_FOSN01000006.1"/>
</dbReference>
<protein>
    <submittedName>
        <fullName evidence="1">Nucleoside 2-deoxyribosyltransferase</fullName>
    </submittedName>
</protein>
<gene>
    <name evidence="1" type="ORF">SAMN05444581_106140</name>
</gene>
<keyword evidence="1" id="KW-0808">Transferase</keyword>
<dbReference type="AlphaFoldDB" id="A0A1I3YS17"/>
<organism evidence="1 2">
    <name type="scientific">Methylocapsa palsarum</name>
    <dbReference type="NCBI Taxonomy" id="1612308"/>
    <lineage>
        <taxon>Bacteria</taxon>
        <taxon>Pseudomonadati</taxon>
        <taxon>Pseudomonadota</taxon>
        <taxon>Alphaproteobacteria</taxon>
        <taxon>Hyphomicrobiales</taxon>
        <taxon>Beijerinckiaceae</taxon>
        <taxon>Methylocapsa</taxon>
    </lineage>
</organism>
<dbReference type="PANTHER" id="PTHR15364:SF0">
    <property type="entry name" value="2'-DEOXYNUCLEOSIDE 5'-PHOSPHATE N-HYDROLASE 1"/>
    <property type="match status" value="1"/>
</dbReference>